<accession>A0A816XDS3</accession>
<gene>
    <name evidence="1" type="ORF">DARMORV10_A02P41870.1</name>
</gene>
<dbReference type="Proteomes" id="UP001295469">
    <property type="component" value="Chromosome A02"/>
</dbReference>
<proteinExistence type="predicted"/>
<dbReference type="AlphaFoldDB" id="A0A816XDS3"/>
<organism evidence="1">
    <name type="scientific">Brassica napus</name>
    <name type="common">Rape</name>
    <dbReference type="NCBI Taxonomy" id="3708"/>
    <lineage>
        <taxon>Eukaryota</taxon>
        <taxon>Viridiplantae</taxon>
        <taxon>Streptophyta</taxon>
        <taxon>Embryophyta</taxon>
        <taxon>Tracheophyta</taxon>
        <taxon>Spermatophyta</taxon>
        <taxon>Magnoliopsida</taxon>
        <taxon>eudicotyledons</taxon>
        <taxon>Gunneridae</taxon>
        <taxon>Pentapetalae</taxon>
        <taxon>rosids</taxon>
        <taxon>malvids</taxon>
        <taxon>Brassicales</taxon>
        <taxon>Brassicaceae</taxon>
        <taxon>Brassiceae</taxon>
        <taxon>Brassica</taxon>
    </lineage>
</organism>
<name>A0A816XDS3_BRANA</name>
<dbReference type="EMBL" id="HG994356">
    <property type="protein sequence ID" value="CAF2144945.1"/>
    <property type="molecule type" value="Genomic_DNA"/>
</dbReference>
<protein>
    <submittedName>
        <fullName evidence="1">(rape) hypothetical protein</fullName>
    </submittedName>
</protein>
<sequence>MWLQQLRRIYIAQERRSSKPGFIWLVHSLMRKLRSDLSFWKQ</sequence>
<evidence type="ECO:0000313" key="1">
    <source>
        <dbReference type="EMBL" id="CAF2144945.1"/>
    </source>
</evidence>
<reference evidence="1" key="1">
    <citation type="submission" date="2021-01" db="EMBL/GenBank/DDBJ databases">
        <authorList>
            <consortium name="Genoscope - CEA"/>
            <person name="William W."/>
        </authorList>
    </citation>
    <scope>NUCLEOTIDE SEQUENCE</scope>
</reference>